<dbReference type="RefSeq" id="WP_147044734.1">
    <property type="nucleotide sequence ID" value="NZ_BJZV01000001.1"/>
</dbReference>
<evidence type="ECO:0000313" key="3">
    <source>
        <dbReference type="EMBL" id="GEP08388.1"/>
    </source>
</evidence>
<evidence type="ECO:0000259" key="2">
    <source>
        <dbReference type="Pfam" id="PF13548"/>
    </source>
</evidence>
<dbReference type="Proteomes" id="UP000321750">
    <property type="component" value="Unassembled WGS sequence"/>
</dbReference>
<dbReference type="AlphaFoldDB" id="A0A512JEK7"/>
<feature type="transmembrane region" description="Helical" evidence="1">
    <location>
        <begin position="6"/>
        <end position="31"/>
    </location>
</feature>
<name>A0A512JEK7_9HYPH</name>
<dbReference type="InterPro" id="IPR025196">
    <property type="entry name" value="DUF4126"/>
</dbReference>
<dbReference type="Pfam" id="PF13548">
    <property type="entry name" value="DUF4126"/>
    <property type="match status" value="1"/>
</dbReference>
<protein>
    <recommendedName>
        <fullName evidence="2">DUF4126 domain-containing protein</fullName>
    </recommendedName>
</protein>
<accession>A0A512JEK7</accession>
<feature type="transmembrane region" description="Helical" evidence="1">
    <location>
        <begin position="163"/>
        <end position="187"/>
    </location>
</feature>
<comment type="caution">
    <text evidence="3">The sequence shown here is derived from an EMBL/GenBank/DDBJ whole genome shotgun (WGS) entry which is preliminary data.</text>
</comment>
<feature type="transmembrane region" description="Helical" evidence="1">
    <location>
        <begin position="43"/>
        <end position="68"/>
    </location>
</feature>
<dbReference type="OrthoDB" id="181455at2"/>
<sequence>MGAPELIGLGASIGLLSGWRIYLCTFALGLAMHYGWVQLPQHLHALNVLASPTIIGISAVGLVAEFFADKIPWLDSLWDGIHTFIRPIGGALLATAVIDPQDPTWQIASLLLGGSAALLTHGVKAGARAVANTSPEPFSNIGLSLGEDVTTTGLLLAVLVHPAAAATIAGLIALAAVAAIVVLWRLLRRVSVKRDRKPTQPAMR</sequence>
<keyword evidence="1" id="KW-0812">Transmembrane</keyword>
<evidence type="ECO:0000313" key="4">
    <source>
        <dbReference type="Proteomes" id="UP000321750"/>
    </source>
</evidence>
<proteinExistence type="predicted"/>
<feature type="domain" description="DUF4126" evidence="2">
    <location>
        <begin position="8"/>
        <end position="179"/>
    </location>
</feature>
<dbReference type="EMBL" id="BJZV01000001">
    <property type="protein sequence ID" value="GEP08388.1"/>
    <property type="molecule type" value="Genomic_DNA"/>
</dbReference>
<evidence type="ECO:0000256" key="1">
    <source>
        <dbReference type="SAM" id="Phobius"/>
    </source>
</evidence>
<organism evidence="3 4">
    <name type="scientific">Methylobacterium gnaphalii</name>
    <dbReference type="NCBI Taxonomy" id="1010610"/>
    <lineage>
        <taxon>Bacteria</taxon>
        <taxon>Pseudomonadati</taxon>
        <taxon>Pseudomonadota</taxon>
        <taxon>Alphaproteobacteria</taxon>
        <taxon>Hyphomicrobiales</taxon>
        <taxon>Methylobacteriaceae</taxon>
        <taxon>Methylobacterium</taxon>
    </lineage>
</organism>
<keyword evidence="4" id="KW-1185">Reference proteome</keyword>
<keyword evidence="1" id="KW-0472">Membrane</keyword>
<reference evidence="3 4" key="1">
    <citation type="submission" date="2019-07" db="EMBL/GenBank/DDBJ databases">
        <title>Whole genome shotgun sequence of Methylobacterium gnaphalii NBRC 107716.</title>
        <authorList>
            <person name="Hosoyama A."/>
            <person name="Uohara A."/>
            <person name="Ohji S."/>
            <person name="Ichikawa N."/>
        </authorList>
    </citation>
    <scope>NUCLEOTIDE SEQUENCE [LARGE SCALE GENOMIC DNA]</scope>
    <source>
        <strain evidence="3 4">NBRC 107716</strain>
    </source>
</reference>
<gene>
    <name evidence="3" type="ORF">MGN01_02330</name>
</gene>
<keyword evidence="1" id="KW-1133">Transmembrane helix</keyword>